<dbReference type="PANTHER" id="PTHR45832">
    <property type="entry name" value="SERINE/THREONINE-PROTEIN KINASE SAMKA-RELATED-RELATED"/>
    <property type="match status" value="1"/>
</dbReference>
<proteinExistence type="inferred from homology"/>
<dbReference type="InterPro" id="IPR000095">
    <property type="entry name" value="CRIB_dom"/>
</dbReference>
<dbReference type="GO" id="GO:0005524">
    <property type="term" value="F:ATP binding"/>
    <property type="evidence" value="ECO:0007669"/>
    <property type="project" value="UniProtKB-KW"/>
</dbReference>
<keyword evidence="4" id="KW-0479">Metal-binding</keyword>
<keyword evidence="3" id="KW-0808">Transferase</keyword>
<gene>
    <name evidence="12" type="ORF">CAOG_004691</name>
</gene>
<evidence type="ECO:0000256" key="5">
    <source>
        <dbReference type="ARBA" id="ARBA00022741"/>
    </source>
</evidence>
<feature type="compositionally biased region" description="Basic and acidic residues" evidence="10">
    <location>
        <begin position="203"/>
        <end position="215"/>
    </location>
</feature>
<name>A0A0D2UFS0_CAPO3</name>
<dbReference type="EMBL" id="KE346366">
    <property type="protein sequence ID" value="KJE93981.1"/>
    <property type="molecule type" value="Genomic_DNA"/>
</dbReference>
<dbReference type="AlphaFoldDB" id="A0A0D2UFS0"/>
<protein>
    <submittedName>
        <fullName evidence="12">STE/STE20/PAKA protein kinase</fullName>
    </submittedName>
</protein>
<sequence length="577" mass="62012">MDSLKQIVRKIRDPADVREIGSPSRVEHGVHVEYNRETQTFHGLPDVWHEAVPAGQSVDVTSTRFLKPSLVPSAPLRKQLSMQSDSSGEVVSGGELSSNWQSAGSVASSSSRASADLSHVSGGSSGGDGGIESIGAPYNVSHNVHAHVDKSAKGEGIVIRGLPPEWSVMLASSGISKEEMQAHPAVLREVLEFHTEMLRSVADREEDNRLAHSRDISPSTSRSMSPALSGSPSQYATGGAPSPVVSSPTSQATSPVATPKLLDPSAAALMNLPSVTGKSAAGKPAPRGNHKDAAGGAKQLLSSEEQIKLRWDALISKEDPRTLIHDLRKVAEGSSGSVHTGTMVATSKTVAVKQIALTLRTDIKALQNEIAMMSSSRHANIVHYIESYKTSQHLWVVMEYMDGGSLTQVVSMGHMTEPTIALICKELLSALVFLHGNNRIHRDIKSDNVLLGMDGTVKLGDFGYCAELTNNHAKRNSIVGTPYWMAPELIRREDYDQKVDIWSLGILCIEMAEGEPPFLDFPPLRALFLIAIHGSPTLKSPAQWSDAFKDLMRRATDVDASARASAQLLSQHSAGFK</sequence>
<dbReference type="Gene3D" id="1.10.510.10">
    <property type="entry name" value="Transferase(Phosphotransferase) domain 1"/>
    <property type="match status" value="1"/>
</dbReference>
<dbReference type="InParanoid" id="A0A0D2UFS0"/>
<dbReference type="CDD" id="cd06614">
    <property type="entry name" value="STKc_PAK"/>
    <property type="match status" value="1"/>
</dbReference>
<feature type="domain" description="Protein kinase" evidence="11">
    <location>
        <begin position="324"/>
        <end position="575"/>
    </location>
</feature>
<evidence type="ECO:0000256" key="8">
    <source>
        <dbReference type="ARBA" id="ARBA00047899"/>
    </source>
</evidence>
<dbReference type="FunFam" id="1.10.510.10:FF:000768">
    <property type="entry name" value="Non-specific serine/threonine protein kinase"/>
    <property type="match status" value="1"/>
</dbReference>
<dbReference type="InterPro" id="IPR036936">
    <property type="entry name" value="CRIB_dom_sf"/>
</dbReference>
<dbReference type="InterPro" id="IPR051931">
    <property type="entry name" value="PAK3-like"/>
</dbReference>
<keyword evidence="5" id="KW-0547">Nucleotide-binding</keyword>
<evidence type="ECO:0000313" key="12">
    <source>
        <dbReference type="EMBL" id="KJE93981.1"/>
    </source>
</evidence>
<dbReference type="OrthoDB" id="2914378at2759"/>
<comment type="catalytic activity">
    <reaction evidence="9">
        <text>L-seryl-[protein] + ATP = O-phospho-L-seryl-[protein] + ADP + H(+)</text>
        <dbReference type="Rhea" id="RHEA:17989"/>
        <dbReference type="Rhea" id="RHEA-COMP:9863"/>
        <dbReference type="Rhea" id="RHEA-COMP:11604"/>
        <dbReference type="ChEBI" id="CHEBI:15378"/>
        <dbReference type="ChEBI" id="CHEBI:29999"/>
        <dbReference type="ChEBI" id="CHEBI:30616"/>
        <dbReference type="ChEBI" id="CHEBI:83421"/>
        <dbReference type="ChEBI" id="CHEBI:456216"/>
        <dbReference type="EC" id="2.7.11.1"/>
    </reaction>
</comment>
<comment type="catalytic activity">
    <reaction evidence="8">
        <text>L-threonyl-[protein] + ATP = O-phospho-L-threonyl-[protein] + ADP + H(+)</text>
        <dbReference type="Rhea" id="RHEA:46608"/>
        <dbReference type="Rhea" id="RHEA-COMP:11060"/>
        <dbReference type="Rhea" id="RHEA-COMP:11605"/>
        <dbReference type="ChEBI" id="CHEBI:15378"/>
        <dbReference type="ChEBI" id="CHEBI:30013"/>
        <dbReference type="ChEBI" id="CHEBI:30616"/>
        <dbReference type="ChEBI" id="CHEBI:61977"/>
        <dbReference type="ChEBI" id="CHEBI:456216"/>
        <dbReference type="EC" id="2.7.11.1"/>
    </reaction>
</comment>
<organism evidence="12 13">
    <name type="scientific">Capsaspora owczarzaki (strain ATCC 30864)</name>
    <dbReference type="NCBI Taxonomy" id="595528"/>
    <lineage>
        <taxon>Eukaryota</taxon>
        <taxon>Filasterea</taxon>
        <taxon>Capsaspora</taxon>
    </lineage>
</organism>
<keyword evidence="12" id="KW-0418">Kinase</keyword>
<comment type="similarity">
    <text evidence="2">Belongs to the protein kinase superfamily. STE Ser/Thr protein kinase family. STE20 subfamily.</text>
</comment>
<dbReference type="Proteomes" id="UP000008743">
    <property type="component" value="Unassembled WGS sequence"/>
</dbReference>
<feature type="region of interest" description="Disordered" evidence="10">
    <location>
        <begin position="203"/>
        <end position="258"/>
    </location>
</feature>
<evidence type="ECO:0000313" key="13">
    <source>
        <dbReference type="Proteomes" id="UP000008743"/>
    </source>
</evidence>
<keyword evidence="13" id="KW-1185">Reference proteome</keyword>
<feature type="compositionally biased region" description="Polar residues" evidence="10">
    <location>
        <begin position="216"/>
        <end position="236"/>
    </location>
</feature>
<dbReference type="InterPro" id="IPR000719">
    <property type="entry name" value="Prot_kinase_dom"/>
</dbReference>
<evidence type="ECO:0000256" key="10">
    <source>
        <dbReference type="SAM" id="MobiDB-lite"/>
    </source>
</evidence>
<reference evidence="13" key="1">
    <citation type="submission" date="2011-02" db="EMBL/GenBank/DDBJ databases">
        <title>The Genome Sequence of Capsaspora owczarzaki ATCC 30864.</title>
        <authorList>
            <person name="Russ C."/>
            <person name="Cuomo C."/>
            <person name="Burger G."/>
            <person name="Gray M.W."/>
            <person name="Holland P.W.H."/>
            <person name="King N."/>
            <person name="Lang F.B.F."/>
            <person name="Roger A.J."/>
            <person name="Ruiz-Trillo I."/>
            <person name="Young S.K."/>
            <person name="Zeng Q."/>
            <person name="Gargeya S."/>
            <person name="Alvarado L."/>
            <person name="Berlin A."/>
            <person name="Chapman S.B."/>
            <person name="Chen Z."/>
            <person name="Freedman E."/>
            <person name="Gellesch M."/>
            <person name="Goldberg J."/>
            <person name="Griggs A."/>
            <person name="Gujja S."/>
            <person name="Heilman E."/>
            <person name="Heiman D."/>
            <person name="Howarth C."/>
            <person name="Mehta T."/>
            <person name="Neiman D."/>
            <person name="Pearson M."/>
            <person name="Roberts A."/>
            <person name="Saif S."/>
            <person name="Shea T."/>
            <person name="Shenoy N."/>
            <person name="Sisk P."/>
            <person name="Stolte C."/>
            <person name="Sykes S."/>
            <person name="White J."/>
            <person name="Yandava C."/>
            <person name="Haas B."/>
            <person name="Nusbaum C."/>
            <person name="Birren B."/>
        </authorList>
    </citation>
    <scope>NUCLEOTIDE SEQUENCE</scope>
    <source>
        <strain evidence="13">ATCC 30864</strain>
    </source>
</reference>
<dbReference type="SMART" id="SM00285">
    <property type="entry name" value="PBD"/>
    <property type="match status" value="2"/>
</dbReference>
<dbReference type="Gene3D" id="3.30.200.20">
    <property type="entry name" value="Phosphorylase Kinase, domain 1"/>
    <property type="match status" value="1"/>
</dbReference>
<dbReference type="InterPro" id="IPR011009">
    <property type="entry name" value="Kinase-like_dom_sf"/>
</dbReference>
<feature type="compositionally biased region" description="Polar residues" evidence="10">
    <location>
        <begin position="244"/>
        <end position="256"/>
    </location>
</feature>
<evidence type="ECO:0000256" key="3">
    <source>
        <dbReference type="ARBA" id="ARBA00022679"/>
    </source>
</evidence>
<accession>A0A0D2UFS0</accession>
<dbReference type="Pfam" id="PF00069">
    <property type="entry name" value="Pkinase"/>
    <property type="match status" value="1"/>
</dbReference>
<dbReference type="GO" id="GO:0046872">
    <property type="term" value="F:metal ion binding"/>
    <property type="evidence" value="ECO:0007669"/>
    <property type="project" value="UniProtKB-KW"/>
</dbReference>
<feature type="compositionally biased region" description="Low complexity" evidence="10">
    <location>
        <begin position="84"/>
        <end position="103"/>
    </location>
</feature>
<evidence type="ECO:0000256" key="9">
    <source>
        <dbReference type="ARBA" id="ARBA00048679"/>
    </source>
</evidence>
<feature type="region of interest" description="Disordered" evidence="10">
    <location>
        <begin position="77"/>
        <end position="103"/>
    </location>
</feature>
<comment type="cofactor">
    <cofactor evidence="1">
        <name>Mg(2+)</name>
        <dbReference type="ChEBI" id="CHEBI:18420"/>
    </cofactor>
</comment>
<dbReference type="PROSITE" id="PS50011">
    <property type="entry name" value="PROTEIN_KINASE_DOM"/>
    <property type="match status" value="1"/>
</dbReference>
<evidence type="ECO:0000256" key="2">
    <source>
        <dbReference type="ARBA" id="ARBA00008874"/>
    </source>
</evidence>
<evidence type="ECO:0000256" key="4">
    <source>
        <dbReference type="ARBA" id="ARBA00022723"/>
    </source>
</evidence>
<dbReference type="SUPFAM" id="SSF56112">
    <property type="entry name" value="Protein kinase-like (PK-like)"/>
    <property type="match status" value="1"/>
</dbReference>
<feature type="region of interest" description="Disordered" evidence="10">
    <location>
        <begin position="277"/>
        <end position="299"/>
    </location>
</feature>
<dbReference type="SMART" id="SM00220">
    <property type="entry name" value="S_TKc"/>
    <property type="match status" value="1"/>
</dbReference>
<evidence type="ECO:0000256" key="7">
    <source>
        <dbReference type="ARBA" id="ARBA00022842"/>
    </source>
</evidence>
<dbReference type="STRING" id="595528.A0A0D2UFS0"/>
<dbReference type="Pfam" id="PF00786">
    <property type="entry name" value="PBD"/>
    <property type="match status" value="2"/>
</dbReference>
<evidence type="ECO:0000256" key="1">
    <source>
        <dbReference type="ARBA" id="ARBA00001946"/>
    </source>
</evidence>
<evidence type="ECO:0000259" key="11">
    <source>
        <dbReference type="PROSITE" id="PS50011"/>
    </source>
</evidence>
<dbReference type="PANTHER" id="PTHR45832:SF22">
    <property type="entry name" value="SERINE_THREONINE-PROTEIN KINASE SAMKA-RELATED"/>
    <property type="match status" value="1"/>
</dbReference>
<keyword evidence="7" id="KW-0460">Magnesium</keyword>
<dbReference type="GO" id="GO:0004674">
    <property type="term" value="F:protein serine/threonine kinase activity"/>
    <property type="evidence" value="ECO:0007669"/>
    <property type="project" value="UniProtKB-EC"/>
</dbReference>
<evidence type="ECO:0000256" key="6">
    <source>
        <dbReference type="ARBA" id="ARBA00022840"/>
    </source>
</evidence>
<keyword evidence="6" id="KW-0067">ATP-binding</keyword>
<dbReference type="eggNOG" id="KOG0578">
    <property type="taxonomic scope" value="Eukaryota"/>
</dbReference>
<dbReference type="Gene3D" id="3.90.810.10">
    <property type="entry name" value="CRIB domain"/>
    <property type="match status" value="2"/>
</dbReference>
<dbReference type="PhylomeDB" id="A0A0D2UFS0"/>